<keyword evidence="9" id="KW-0460">Magnesium</keyword>
<dbReference type="PANTHER" id="PTHR33540:SF2">
    <property type="entry name" value="TRNA THREONYLCARBAMOYLADENOSINE BIOSYNTHESIS PROTEIN TSAE"/>
    <property type="match status" value="1"/>
</dbReference>
<evidence type="ECO:0000256" key="7">
    <source>
        <dbReference type="ARBA" id="ARBA00022741"/>
    </source>
</evidence>
<dbReference type="GO" id="GO:0046872">
    <property type="term" value="F:metal ion binding"/>
    <property type="evidence" value="ECO:0007669"/>
    <property type="project" value="UniProtKB-KW"/>
</dbReference>
<keyword evidence="8" id="KW-0067">ATP-binding</keyword>
<dbReference type="EMBL" id="LBZL01000017">
    <property type="protein sequence ID" value="KKR69992.1"/>
    <property type="molecule type" value="Genomic_DNA"/>
</dbReference>
<evidence type="ECO:0000256" key="4">
    <source>
        <dbReference type="ARBA" id="ARBA00022490"/>
    </source>
</evidence>
<evidence type="ECO:0000256" key="3">
    <source>
        <dbReference type="ARBA" id="ARBA00019010"/>
    </source>
</evidence>
<dbReference type="Gene3D" id="3.40.50.300">
    <property type="entry name" value="P-loop containing nucleotide triphosphate hydrolases"/>
    <property type="match status" value="1"/>
</dbReference>
<evidence type="ECO:0000256" key="5">
    <source>
        <dbReference type="ARBA" id="ARBA00022694"/>
    </source>
</evidence>
<proteinExistence type="inferred from homology"/>
<dbReference type="InterPro" id="IPR003442">
    <property type="entry name" value="T6A_TsaE"/>
</dbReference>
<gene>
    <name evidence="11" type="ORF">UU13_C0017G0008</name>
</gene>
<comment type="subcellular location">
    <subcellularLocation>
        <location evidence="1">Cytoplasm</location>
    </subcellularLocation>
</comment>
<evidence type="ECO:0000256" key="1">
    <source>
        <dbReference type="ARBA" id="ARBA00004496"/>
    </source>
</evidence>
<dbReference type="AlphaFoldDB" id="A0A0G0W3Z0"/>
<dbReference type="GO" id="GO:0005737">
    <property type="term" value="C:cytoplasm"/>
    <property type="evidence" value="ECO:0007669"/>
    <property type="project" value="UniProtKB-SubCell"/>
</dbReference>
<comment type="similarity">
    <text evidence="2">Belongs to the TsaE family.</text>
</comment>
<sequence>MKKVSKSPKETAEIAKTFIEKILKDKKNNDSATVVCLSGDLGAGKTVFAQGIAKHLGVKNKVASPTFVIYKKYSLKSKKHKFLYHMDAYRLKNEKELLNLGWKEIIADKKHLIFIEWPENVNKIIPSHARFICISADKNNHRILELK</sequence>
<keyword evidence="6" id="KW-0479">Metal-binding</keyword>
<dbReference type="SUPFAM" id="SSF52540">
    <property type="entry name" value="P-loop containing nucleoside triphosphate hydrolases"/>
    <property type="match status" value="1"/>
</dbReference>
<dbReference type="InterPro" id="IPR027417">
    <property type="entry name" value="P-loop_NTPase"/>
</dbReference>
<evidence type="ECO:0000313" key="12">
    <source>
        <dbReference type="Proteomes" id="UP000034452"/>
    </source>
</evidence>
<name>A0A0G0W3Z0_9BACT</name>
<comment type="caution">
    <text evidence="11">The sequence shown here is derived from an EMBL/GenBank/DDBJ whole genome shotgun (WGS) entry which is preliminary data.</text>
</comment>
<protein>
    <recommendedName>
        <fullName evidence="3">tRNA threonylcarbamoyladenosine biosynthesis protein TsaE</fullName>
    </recommendedName>
    <alternativeName>
        <fullName evidence="10">t(6)A37 threonylcarbamoyladenosine biosynthesis protein TsaE</fullName>
    </alternativeName>
</protein>
<organism evidence="11 12">
    <name type="scientific">Candidatus Nomurabacteria bacterium GW2011_GWB1_40_7</name>
    <dbReference type="NCBI Taxonomy" id="1618744"/>
    <lineage>
        <taxon>Bacteria</taxon>
        <taxon>Candidatus Nomuraibacteriota</taxon>
    </lineage>
</organism>
<keyword evidence="4" id="KW-0963">Cytoplasm</keyword>
<dbReference type="PATRIC" id="fig|1618744.3.peg.518"/>
<dbReference type="GO" id="GO:0005524">
    <property type="term" value="F:ATP binding"/>
    <property type="evidence" value="ECO:0007669"/>
    <property type="project" value="UniProtKB-KW"/>
</dbReference>
<evidence type="ECO:0000256" key="10">
    <source>
        <dbReference type="ARBA" id="ARBA00032441"/>
    </source>
</evidence>
<dbReference type="GO" id="GO:0002949">
    <property type="term" value="P:tRNA threonylcarbamoyladenosine modification"/>
    <property type="evidence" value="ECO:0007669"/>
    <property type="project" value="InterPro"/>
</dbReference>
<keyword evidence="7" id="KW-0547">Nucleotide-binding</keyword>
<keyword evidence="5" id="KW-0819">tRNA processing</keyword>
<evidence type="ECO:0000313" key="11">
    <source>
        <dbReference type="EMBL" id="KKR69992.1"/>
    </source>
</evidence>
<dbReference type="PANTHER" id="PTHR33540">
    <property type="entry name" value="TRNA THREONYLCARBAMOYLADENOSINE BIOSYNTHESIS PROTEIN TSAE"/>
    <property type="match status" value="1"/>
</dbReference>
<dbReference type="Proteomes" id="UP000034452">
    <property type="component" value="Unassembled WGS sequence"/>
</dbReference>
<evidence type="ECO:0000256" key="6">
    <source>
        <dbReference type="ARBA" id="ARBA00022723"/>
    </source>
</evidence>
<dbReference type="NCBIfam" id="TIGR00150">
    <property type="entry name" value="T6A_YjeE"/>
    <property type="match status" value="1"/>
</dbReference>
<reference evidence="11 12" key="1">
    <citation type="journal article" date="2015" name="Nature">
        <title>rRNA introns, odd ribosomes, and small enigmatic genomes across a large radiation of phyla.</title>
        <authorList>
            <person name="Brown C.T."/>
            <person name="Hug L.A."/>
            <person name="Thomas B.C."/>
            <person name="Sharon I."/>
            <person name="Castelle C.J."/>
            <person name="Singh A."/>
            <person name="Wilkins M.J."/>
            <person name="Williams K.H."/>
            <person name="Banfield J.F."/>
        </authorList>
    </citation>
    <scope>NUCLEOTIDE SEQUENCE [LARGE SCALE GENOMIC DNA]</scope>
</reference>
<evidence type="ECO:0000256" key="2">
    <source>
        <dbReference type="ARBA" id="ARBA00007599"/>
    </source>
</evidence>
<dbReference type="Pfam" id="PF02367">
    <property type="entry name" value="TsaE"/>
    <property type="match status" value="1"/>
</dbReference>
<accession>A0A0G0W3Z0</accession>
<evidence type="ECO:0000256" key="9">
    <source>
        <dbReference type="ARBA" id="ARBA00022842"/>
    </source>
</evidence>
<evidence type="ECO:0000256" key="8">
    <source>
        <dbReference type="ARBA" id="ARBA00022840"/>
    </source>
</evidence>